<dbReference type="InterPro" id="IPR011009">
    <property type="entry name" value="Kinase-like_dom_sf"/>
</dbReference>
<comment type="caution">
    <text evidence="2">The sequence shown here is derived from an EMBL/GenBank/DDBJ whole genome shotgun (WGS) entry which is preliminary data.</text>
</comment>
<evidence type="ECO:0000313" key="3">
    <source>
        <dbReference type="Proteomes" id="UP000276055"/>
    </source>
</evidence>
<dbReference type="Proteomes" id="UP000276055">
    <property type="component" value="Unassembled WGS sequence"/>
</dbReference>
<dbReference type="Pfam" id="PF01636">
    <property type="entry name" value="APH"/>
    <property type="match status" value="1"/>
</dbReference>
<accession>A0A495FNN8</accession>
<dbReference type="EMBL" id="RBIR01000001">
    <property type="protein sequence ID" value="RKR30149.1"/>
    <property type="molecule type" value="Genomic_DNA"/>
</dbReference>
<feature type="domain" description="Aminoglycoside phosphotransferase" evidence="1">
    <location>
        <begin position="110"/>
        <end position="174"/>
    </location>
</feature>
<evidence type="ECO:0000313" key="2">
    <source>
        <dbReference type="EMBL" id="RKR30149.1"/>
    </source>
</evidence>
<dbReference type="RefSeq" id="WP_120950245.1">
    <property type="nucleotide sequence ID" value="NZ_RBIR01000001.1"/>
</dbReference>
<organism evidence="2 3">
    <name type="scientific">Arthrobacter oryzae</name>
    <dbReference type="NCBI Taxonomy" id="409290"/>
    <lineage>
        <taxon>Bacteria</taxon>
        <taxon>Bacillati</taxon>
        <taxon>Actinomycetota</taxon>
        <taxon>Actinomycetes</taxon>
        <taxon>Micrococcales</taxon>
        <taxon>Micrococcaceae</taxon>
        <taxon>Arthrobacter</taxon>
    </lineage>
</organism>
<sequence>MAEHEQALTGGNASESVVRVGQTVRKPWLKHSSAVQSYLGALRSSGVDVPQPLGRDDAGRHVVEYIEGTLALDQSPLGQDELQRVGRMIRHIHDASETVVIPSLSSWEMLLPAENPDLMCHNDLAPWNLIMGDRWVFIDWDGAGPSTRLWDLAYSAQSFGHLFDGQPVEDAALRLRAVVDGYDADDTLRKALPAAMADRTAAMFNLLKSSHTTGFQPWADMYVHGHGEHWRAAAQYVVRNQAAWEQALVRQGP</sequence>
<protein>
    <submittedName>
        <fullName evidence="2">Phosphotransferase family enzyme</fullName>
    </submittedName>
</protein>
<dbReference type="InterPro" id="IPR002575">
    <property type="entry name" value="Aminoglycoside_PTrfase"/>
</dbReference>
<dbReference type="OrthoDB" id="236897at2"/>
<dbReference type="AlphaFoldDB" id="A0A495FNN8"/>
<dbReference type="GO" id="GO:0016740">
    <property type="term" value="F:transferase activity"/>
    <property type="evidence" value="ECO:0007669"/>
    <property type="project" value="UniProtKB-KW"/>
</dbReference>
<keyword evidence="2" id="KW-0808">Transferase</keyword>
<evidence type="ECO:0000259" key="1">
    <source>
        <dbReference type="Pfam" id="PF01636"/>
    </source>
</evidence>
<proteinExistence type="predicted"/>
<gene>
    <name evidence="2" type="ORF">C8D78_0468</name>
</gene>
<dbReference type="SUPFAM" id="SSF56112">
    <property type="entry name" value="Protein kinase-like (PK-like)"/>
    <property type="match status" value="1"/>
</dbReference>
<reference evidence="2 3" key="1">
    <citation type="submission" date="2018-10" db="EMBL/GenBank/DDBJ databases">
        <title>Genomic Encyclopedia of Type Strains, Phase IV (KMG-IV): sequencing the most valuable type-strain genomes for metagenomic binning, comparative biology and taxonomic classification.</title>
        <authorList>
            <person name="Goeker M."/>
        </authorList>
    </citation>
    <scope>NUCLEOTIDE SEQUENCE [LARGE SCALE GENOMIC DNA]</scope>
    <source>
        <strain evidence="2 3">DSM 25586</strain>
    </source>
</reference>
<dbReference type="Gene3D" id="3.90.1200.10">
    <property type="match status" value="1"/>
</dbReference>
<name>A0A495FNN8_9MICC</name>